<dbReference type="GO" id="GO:0005524">
    <property type="term" value="F:ATP binding"/>
    <property type="evidence" value="ECO:0007669"/>
    <property type="project" value="InterPro"/>
</dbReference>
<organism evidence="2 3">
    <name type="scientific">Clostridium sporogenes</name>
    <dbReference type="NCBI Taxonomy" id="1509"/>
    <lineage>
        <taxon>Bacteria</taxon>
        <taxon>Bacillati</taxon>
        <taxon>Bacillota</taxon>
        <taxon>Clostridia</taxon>
        <taxon>Eubacteriales</taxon>
        <taxon>Clostridiaceae</taxon>
        <taxon>Clostridium</taxon>
    </lineage>
</organism>
<gene>
    <name evidence="2" type="ORF">FDF70_19555</name>
</gene>
<dbReference type="AlphaFoldDB" id="A0A7X5SZW6"/>
<comment type="caution">
    <text evidence="2">The sequence shown here is derived from an EMBL/GenBank/DDBJ whole genome shotgun (WGS) entry which is preliminary data.</text>
</comment>
<dbReference type="SUPFAM" id="SSF52540">
    <property type="entry name" value="P-loop containing nucleoside triphosphate hydrolases"/>
    <property type="match status" value="1"/>
</dbReference>
<protein>
    <submittedName>
        <fullName evidence="2">DNA replication protein</fullName>
    </submittedName>
</protein>
<accession>A0A7X5SZW6</accession>
<dbReference type="InterPro" id="IPR027417">
    <property type="entry name" value="P-loop_NTPase"/>
</dbReference>
<dbReference type="PANTHER" id="PTHR30050:SF10">
    <property type="entry name" value="PHAGE-LIKE ELEMENT PBSX PROTEIN XKDC"/>
    <property type="match status" value="1"/>
</dbReference>
<evidence type="ECO:0000259" key="1">
    <source>
        <dbReference type="Pfam" id="PF01695"/>
    </source>
</evidence>
<dbReference type="PANTHER" id="PTHR30050">
    <property type="entry name" value="CHROMOSOMAL REPLICATION INITIATOR PROTEIN DNAA"/>
    <property type="match status" value="1"/>
</dbReference>
<sequence length="272" mass="31779">MPIEEIIKRIQERAKANGEDTKHQLQNLKEKPIQQDLYDPFEKEKNNCTECDGSGWIIEEREDSQPIFKMCKCQQIEKAKRLWKASGINPEQSKQTFRNYIPYNDITELAKNTAIEYYKNFENIKDLRRNSIAFIGQVGSGKTHLSIALAVNFLEIKKIPVVYMPYRDVVTSIKQNMLDKEYYIKQLSKYQLAKILLIDDLFKGKVTESDINIMFEIINYRYLNYLPIIVSSEFAADTLLNFDEGVGSRIIEMAKDYTVEITGKENNYRLRA</sequence>
<evidence type="ECO:0000313" key="2">
    <source>
        <dbReference type="EMBL" id="NFR63620.1"/>
    </source>
</evidence>
<feature type="domain" description="IstB-like ATP-binding" evidence="1">
    <location>
        <begin position="129"/>
        <end position="231"/>
    </location>
</feature>
<dbReference type="CDD" id="cd00009">
    <property type="entry name" value="AAA"/>
    <property type="match status" value="1"/>
</dbReference>
<dbReference type="EMBL" id="SXCS01000018">
    <property type="protein sequence ID" value="NFR63620.1"/>
    <property type="molecule type" value="Genomic_DNA"/>
</dbReference>
<proteinExistence type="predicted"/>
<reference evidence="2 3" key="1">
    <citation type="submission" date="2019-04" db="EMBL/GenBank/DDBJ databases">
        <title>Genome sequencing of Clostridium botulinum Groups I-IV and Clostridium butyricum.</title>
        <authorList>
            <person name="Brunt J."/>
            <person name="Van Vliet A.H.M."/>
            <person name="Stringer S.C."/>
            <person name="Carter A.T."/>
            <person name="Peck M.W."/>
        </authorList>
    </citation>
    <scope>NUCLEOTIDE SEQUENCE [LARGE SCALE GENOMIC DNA]</scope>
    <source>
        <strain evidence="2 3">IFR 18/108</strain>
    </source>
</reference>
<dbReference type="NCBIfam" id="NF005378">
    <property type="entry name" value="PRK06921.1"/>
    <property type="match status" value="1"/>
</dbReference>
<name>A0A7X5SZW6_CLOSG</name>
<evidence type="ECO:0000313" key="3">
    <source>
        <dbReference type="Proteomes" id="UP000486601"/>
    </source>
</evidence>
<dbReference type="Proteomes" id="UP000486601">
    <property type="component" value="Unassembled WGS sequence"/>
</dbReference>
<dbReference type="InterPro" id="IPR002611">
    <property type="entry name" value="IstB_ATP-bd"/>
</dbReference>
<dbReference type="RefSeq" id="WP_040108678.1">
    <property type="nucleotide sequence ID" value="NZ_JACBEA010000035.1"/>
</dbReference>
<dbReference type="GO" id="GO:0006260">
    <property type="term" value="P:DNA replication"/>
    <property type="evidence" value="ECO:0007669"/>
    <property type="project" value="TreeGrafter"/>
</dbReference>
<dbReference type="Gene3D" id="3.40.50.300">
    <property type="entry name" value="P-loop containing nucleotide triphosphate hydrolases"/>
    <property type="match status" value="1"/>
</dbReference>
<dbReference type="Pfam" id="PF01695">
    <property type="entry name" value="IstB_IS21"/>
    <property type="match status" value="1"/>
</dbReference>